<gene>
    <name evidence="5" type="ORF">KFE25_012306</name>
</gene>
<feature type="domain" description="EF-hand" evidence="4">
    <location>
        <begin position="474"/>
        <end position="509"/>
    </location>
</feature>
<feature type="domain" description="EF-hand" evidence="4">
    <location>
        <begin position="515"/>
        <end position="550"/>
    </location>
</feature>
<evidence type="ECO:0000313" key="5">
    <source>
        <dbReference type="EMBL" id="KAG8464943.1"/>
    </source>
</evidence>
<feature type="region of interest" description="Disordered" evidence="3">
    <location>
        <begin position="257"/>
        <end position="281"/>
    </location>
</feature>
<accession>A0A8J5XDR4</accession>
<organism evidence="5 6">
    <name type="scientific">Diacronema lutheri</name>
    <name type="common">Unicellular marine alga</name>
    <name type="synonym">Monochrysis lutheri</name>
    <dbReference type="NCBI Taxonomy" id="2081491"/>
    <lineage>
        <taxon>Eukaryota</taxon>
        <taxon>Haptista</taxon>
        <taxon>Haptophyta</taxon>
        <taxon>Pavlovophyceae</taxon>
        <taxon>Pavlovales</taxon>
        <taxon>Pavlovaceae</taxon>
        <taxon>Diacronema</taxon>
    </lineage>
</organism>
<keyword evidence="6" id="KW-1185">Reference proteome</keyword>
<evidence type="ECO:0000259" key="4">
    <source>
        <dbReference type="PROSITE" id="PS50222"/>
    </source>
</evidence>
<dbReference type="CDD" id="cd00051">
    <property type="entry name" value="EFh"/>
    <property type="match status" value="1"/>
</dbReference>
<feature type="region of interest" description="Disordered" evidence="3">
    <location>
        <begin position="548"/>
        <end position="567"/>
    </location>
</feature>
<evidence type="ECO:0000256" key="1">
    <source>
        <dbReference type="ARBA" id="ARBA00022837"/>
    </source>
</evidence>
<keyword evidence="2" id="KW-0175">Coiled coil</keyword>
<dbReference type="AlphaFoldDB" id="A0A8J5XDR4"/>
<evidence type="ECO:0000256" key="3">
    <source>
        <dbReference type="SAM" id="MobiDB-lite"/>
    </source>
</evidence>
<dbReference type="InterPro" id="IPR018247">
    <property type="entry name" value="EF_Hand_1_Ca_BS"/>
</dbReference>
<dbReference type="GO" id="GO:0005509">
    <property type="term" value="F:calcium ion binding"/>
    <property type="evidence" value="ECO:0007669"/>
    <property type="project" value="InterPro"/>
</dbReference>
<protein>
    <recommendedName>
        <fullName evidence="4">EF-hand domain-containing protein</fullName>
    </recommendedName>
</protein>
<dbReference type="Pfam" id="PF13499">
    <property type="entry name" value="EF-hand_7"/>
    <property type="match status" value="1"/>
</dbReference>
<name>A0A8J5XDR4_DIALT</name>
<evidence type="ECO:0000313" key="6">
    <source>
        <dbReference type="Proteomes" id="UP000751190"/>
    </source>
</evidence>
<dbReference type="InterPro" id="IPR011992">
    <property type="entry name" value="EF-hand-dom_pair"/>
</dbReference>
<dbReference type="Proteomes" id="UP000751190">
    <property type="component" value="Unassembled WGS sequence"/>
</dbReference>
<dbReference type="OrthoDB" id="10601487at2759"/>
<reference evidence="5" key="1">
    <citation type="submission" date="2021-05" db="EMBL/GenBank/DDBJ databases">
        <title>The genome of the haptophyte Pavlova lutheri (Diacronema luteri, Pavlovales) - a model for lipid biosynthesis in eukaryotic algae.</title>
        <authorList>
            <person name="Hulatt C.J."/>
            <person name="Posewitz M.C."/>
        </authorList>
    </citation>
    <scope>NUCLEOTIDE SEQUENCE</scope>
    <source>
        <strain evidence="5">NIVA-4/92</strain>
    </source>
</reference>
<dbReference type="SMART" id="SM00054">
    <property type="entry name" value="EFh"/>
    <property type="match status" value="2"/>
</dbReference>
<dbReference type="SUPFAM" id="SSF47473">
    <property type="entry name" value="EF-hand"/>
    <property type="match status" value="1"/>
</dbReference>
<evidence type="ECO:0000256" key="2">
    <source>
        <dbReference type="SAM" id="Coils"/>
    </source>
</evidence>
<proteinExistence type="predicted"/>
<feature type="coiled-coil region" evidence="2">
    <location>
        <begin position="96"/>
        <end position="158"/>
    </location>
</feature>
<dbReference type="PROSITE" id="PS00018">
    <property type="entry name" value="EF_HAND_1"/>
    <property type="match status" value="2"/>
</dbReference>
<dbReference type="PROSITE" id="PS50222">
    <property type="entry name" value="EF_HAND_2"/>
    <property type="match status" value="2"/>
</dbReference>
<keyword evidence="1" id="KW-0106">Calcium</keyword>
<feature type="coiled-coil region" evidence="2">
    <location>
        <begin position="200"/>
        <end position="239"/>
    </location>
</feature>
<comment type="caution">
    <text evidence="5">The sequence shown here is derived from an EMBL/GenBank/DDBJ whole genome shotgun (WGS) entry which is preliminary data.</text>
</comment>
<sequence length="567" mass="64252">MAADAQECGTVAVREEAAVEEGLPDSAGMSDFFDLFGDGFFDVDLGDGRKTKVSDETAKRYLAQQRRVAQAEYEDELLREVRKLQQLAKLDVVARKQAERELAERHEREIRRKKDDLARRQKAIEKEAAADEVERQQAAEWAKKQREAEARTAEIERQKLAVVARERDERLRALHVAREKQERIAAKALRDKARTAAIKMAIDEQKRAELAARLEERRREQLERNRRKAQVAAERVHKAWESRQEATAEAEAAFAKKHREQEARLSQLQQSKERKHALTKEEAVRRREFIERVVTQQLEREETAKSATERKADERVRAQAAAERARARQTEIQSFERLAQQNEARERVLGALKAKQAHLDDVEACWASKDDKTAALLAKRESAAAKRRALFALLARERQAVTNAMQESKVTKQFTLPPHIRRNISDPTLRLVLDRADPTFSGNVTLNRLNDVLGAMDGSALTHQEGTGNALSGDELKRTQRTFMRLDNNADGEVDFDEFRQIVAKVTRQRGSAMKSEAWMRSAFEAVDRDTNGQIGFAEFLEAHAQLEATPSVQPEAGGAGAQAAES</sequence>
<dbReference type="EMBL" id="JAGTXO010000011">
    <property type="protein sequence ID" value="KAG8464943.1"/>
    <property type="molecule type" value="Genomic_DNA"/>
</dbReference>
<dbReference type="Gene3D" id="1.10.238.10">
    <property type="entry name" value="EF-hand"/>
    <property type="match status" value="1"/>
</dbReference>
<dbReference type="InterPro" id="IPR002048">
    <property type="entry name" value="EF_hand_dom"/>
</dbReference>